<keyword evidence="3" id="KW-0732">Signal</keyword>
<keyword evidence="5" id="KW-1185">Reference proteome</keyword>
<dbReference type="GO" id="GO:0006508">
    <property type="term" value="P:proteolysis"/>
    <property type="evidence" value="ECO:0007669"/>
    <property type="project" value="InterPro"/>
</dbReference>
<keyword evidence="2" id="KW-0812">Transmembrane</keyword>
<dbReference type="OrthoDB" id="9764088at2"/>
<feature type="chain" id="PRO_5013361684" evidence="3">
    <location>
        <begin position="27"/>
        <end position="693"/>
    </location>
</feature>
<dbReference type="GO" id="GO:0070004">
    <property type="term" value="F:cysteine-type exopeptidase activity"/>
    <property type="evidence" value="ECO:0007669"/>
    <property type="project" value="InterPro"/>
</dbReference>
<dbReference type="PANTHER" id="PTHR12994:SF17">
    <property type="entry name" value="LD30995P"/>
    <property type="match status" value="1"/>
</dbReference>
<feature type="compositionally biased region" description="Low complexity" evidence="1">
    <location>
        <begin position="624"/>
        <end position="642"/>
    </location>
</feature>
<dbReference type="Pfam" id="PF03577">
    <property type="entry name" value="Peptidase_C69"/>
    <property type="match status" value="1"/>
</dbReference>
<evidence type="ECO:0000313" key="5">
    <source>
        <dbReference type="Proteomes" id="UP000185628"/>
    </source>
</evidence>
<feature type="region of interest" description="Disordered" evidence="1">
    <location>
        <begin position="617"/>
        <end position="659"/>
    </location>
</feature>
<feature type="signal peptide" evidence="3">
    <location>
        <begin position="1"/>
        <end position="26"/>
    </location>
</feature>
<dbReference type="InterPro" id="IPR005322">
    <property type="entry name" value="Peptidase_C69"/>
</dbReference>
<gene>
    <name evidence="4" type="ORF">BSZ39_09960</name>
</gene>
<evidence type="ECO:0000313" key="4">
    <source>
        <dbReference type="EMBL" id="OKL53347.1"/>
    </source>
</evidence>
<dbReference type="RefSeq" id="WP_073717186.1">
    <property type="nucleotide sequence ID" value="NZ_MQVR01000067.1"/>
</dbReference>
<dbReference type="Gene3D" id="3.60.60.10">
    <property type="entry name" value="Penicillin V Acylase, Chain A"/>
    <property type="match status" value="1"/>
</dbReference>
<organism evidence="4 5">
    <name type="scientific">Bowdeniella nasicola</name>
    <dbReference type="NCBI Taxonomy" id="208480"/>
    <lineage>
        <taxon>Bacteria</taxon>
        <taxon>Bacillati</taxon>
        <taxon>Actinomycetota</taxon>
        <taxon>Actinomycetes</taxon>
        <taxon>Actinomycetales</taxon>
        <taxon>Actinomycetaceae</taxon>
        <taxon>Bowdeniella</taxon>
    </lineage>
</organism>
<dbReference type="AlphaFoldDB" id="A0A1Q5Q0L6"/>
<evidence type="ECO:0000256" key="1">
    <source>
        <dbReference type="SAM" id="MobiDB-lite"/>
    </source>
</evidence>
<accession>A0A1Q5Q0L6</accession>
<dbReference type="EMBL" id="MQVR01000067">
    <property type="protein sequence ID" value="OKL53347.1"/>
    <property type="molecule type" value="Genomic_DNA"/>
</dbReference>
<comment type="caution">
    <text evidence="4">The sequence shown here is derived from an EMBL/GenBank/DDBJ whole genome shotgun (WGS) entry which is preliminary data.</text>
</comment>
<keyword evidence="2" id="KW-1133">Transmembrane helix</keyword>
<feature type="transmembrane region" description="Helical" evidence="2">
    <location>
        <begin position="667"/>
        <end position="686"/>
    </location>
</feature>
<protein>
    <submittedName>
        <fullName evidence="4">Uncharacterized protein</fullName>
    </submittedName>
</protein>
<sequence length="693" mass="74181">MKRATTLSAALITLLASLLFGSSVWACTGVIIGADLTEDGSAIFGRTEDLEQNHPKRLIVNEAGKYPAGKAIVGAETGVSYTQEKDSLKFTSVSDITPAEGRFDEAGFNSAGVAVDATVSAKANKKILSVDPYTKQGWTEGVLATVLLANSTSAKDAIDRMAALVEKDGASEGNILVVGDKTDVWYMEIYSGHQYAAMKYPRDKFSVYPNTFYLNRVNCADSANFVCSKDLIKTAKDADSYVETGGQFDPAASYRPGMTAGNASRSYSGIKALDPGSKVTLDQDSYALLQTPSKSFKKLSIADVMAMQRNRFEGVDDTLAKLSEKVVDDHGMKGADGKPVEGAHYPIGNTNTMEAHIFQIPKSGMPKEIPGTLWQTIGTPQGAPYMPYYGNIDQTIEPMQSTSKDPSDMSSYYWLASAVNKFVNADRATVAGPVREYLNAFEAPLIAARSAENIELVTKHAADPEVATSWANAIFLRAAEESYNNLKALLESLKVYNTEHQLKAEDGSYVTVAPKQVVLPTQFVAHRDELPNPPKGTKVYGTWSVELLQHMPWGKMDHVQPNGKVTVSLKYDGDAEGAELWLLKGGEENHTVIPHTVKDGFLTFETDTLGAFALAKRDVPSPDPTTEPTADPTVAPTTAPAPTAAPAPQPTGKAPVKPGIPRTGGNVVALALIALGAVTGGGILVARRRSSES</sequence>
<dbReference type="PANTHER" id="PTHR12994">
    <property type="entry name" value="SECERNIN"/>
    <property type="match status" value="1"/>
</dbReference>
<keyword evidence="2" id="KW-0472">Membrane</keyword>
<reference evidence="5" key="1">
    <citation type="submission" date="2016-12" db="EMBL/GenBank/DDBJ databases">
        <authorList>
            <person name="Meng X."/>
        </authorList>
    </citation>
    <scope>NUCLEOTIDE SEQUENCE [LARGE SCALE GENOMIC DNA]</scope>
    <source>
        <strain evidence="5">DSM 19116</strain>
    </source>
</reference>
<evidence type="ECO:0000256" key="3">
    <source>
        <dbReference type="SAM" id="SignalP"/>
    </source>
</evidence>
<proteinExistence type="predicted"/>
<evidence type="ECO:0000256" key="2">
    <source>
        <dbReference type="SAM" id="Phobius"/>
    </source>
</evidence>
<name>A0A1Q5Q0L6_9ACTO</name>
<dbReference type="GO" id="GO:0016805">
    <property type="term" value="F:dipeptidase activity"/>
    <property type="evidence" value="ECO:0007669"/>
    <property type="project" value="InterPro"/>
</dbReference>
<dbReference type="Proteomes" id="UP000185628">
    <property type="component" value="Unassembled WGS sequence"/>
</dbReference>